<gene>
    <name evidence="2" type="ORF">AVEN_40964_1</name>
</gene>
<dbReference type="EMBL" id="BGPR01000858">
    <property type="protein sequence ID" value="GBM38086.1"/>
    <property type="molecule type" value="Genomic_DNA"/>
</dbReference>
<comment type="caution">
    <text evidence="2">The sequence shown here is derived from an EMBL/GenBank/DDBJ whole genome shotgun (WGS) entry which is preliminary data.</text>
</comment>
<evidence type="ECO:0000313" key="3">
    <source>
        <dbReference type="Proteomes" id="UP000499080"/>
    </source>
</evidence>
<evidence type="ECO:0000256" key="1">
    <source>
        <dbReference type="SAM" id="MobiDB-lite"/>
    </source>
</evidence>
<feature type="region of interest" description="Disordered" evidence="1">
    <location>
        <begin position="1"/>
        <end position="23"/>
    </location>
</feature>
<dbReference type="Proteomes" id="UP000499080">
    <property type="component" value="Unassembled WGS sequence"/>
</dbReference>
<organism evidence="2 3">
    <name type="scientific">Araneus ventricosus</name>
    <name type="common">Orbweaver spider</name>
    <name type="synonym">Epeira ventricosa</name>
    <dbReference type="NCBI Taxonomy" id="182803"/>
    <lineage>
        <taxon>Eukaryota</taxon>
        <taxon>Metazoa</taxon>
        <taxon>Ecdysozoa</taxon>
        <taxon>Arthropoda</taxon>
        <taxon>Chelicerata</taxon>
        <taxon>Arachnida</taxon>
        <taxon>Araneae</taxon>
        <taxon>Araneomorphae</taxon>
        <taxon>Entelegynae</taxon>
        <taxon>Araneoidea</taxon>
        <taxon>Araneidae</taxon>
        <taxon>Araneus</taxon>
    </lineage>
</organism>
<name>A0A4Y2FCB2_ARAVE</name>
<dbReference type="Gene3D" id="3.30.420.10">
    <property type="entry name" value="Ribonuclease H-like superfamily/Ribonuclease H"/>
    <property type="match status" value="1"/>
</dbReference>
<evidence type="ECO:0000313" key="2">
    <source>
        <dbReference type="EMBL" id="GBM38086.1"/>
    </source>
</evidence>
<sequence>MSIVHSDGLEQFQQDNATPHASKVATKWLQEHSSDFKHFHWPPKYLEMNIIEDIRDALLHAVEKNYEAREYLFLEKIEADIIAIPPGVDELTDSKDFDDESATIPVMPDIAGTAEI</sequence>
<evidence type="ECO:0008006" key="4">
    <source>
        <dbReference type="Google" id="ProtNLM"/>
    </source>
</evidence>
<dbReference type="AlphaFoldDB" id="A0A4Y2FCB2"/>
<proteinExistence type="predicted"/>
<reference evidence="2 3" key="1">
    <citation type="journal article" date="2019" name="Sci. Rep.">
        <title>Orb-weaving spider Araneus ventricosus genome elucidates the spidroin gene catalogue.</title>
        <authorList>
            <person name="Kono N."/>
            <person name="Nakamura H."/>
            <person name="Ohtoshi R."/>
            <person name="Moran D.A.P."/>
            <person name="Shinohara A."/>
            <person name="Yoshida Y."/>
            <person name="Fujiwara M."/>
            <person name="Mori M."/>
            <person name="Tomita M."/>
            <person name="Arakawa K."/>
        </authorList>
    </citation>
    <scope>NUCLEOTIDE SEQUENCE [LARGE SCALE GENOMIC DNA]</scope>
</reference>
<dbReference type="GO" id="GO:0003676">
    <property type="term" value="F:nucleic acid binding"/>
    <property type="evidence" value="ECO:0007669"/>
    <property type="project" value="InterPro"/>
</dbReference>
<accession>A0A4Y2FCB2</accession>
<keyword evidence="3" id="KW-1185">Reference proteome</keyword>
<dbReference type="OrthoDB" id="6779180at2759"/>
<dbReference type="InterPro" id="IPR036397">
    <property type="entry name" value="RNaseH_sf"/>
</dbReference>
<protein>
    <recommendedName>
        <fullName evidence="4">Tc1-like transposase DDE domain-containing protein</fullName>
    </recommendedName>
</protein>